<evidence type="ECO:0000256" key="3">
    <source>
        <dbReference type="ARBA" id="ARBA00034301"/>
    </source>
</evidence>
<dbReference type="PROSITE" id="PS50206">
    <property type="entry name" value="RHODANESE_3"/>
    <property type="match status" value="2"/>
</dbReference>
<protein>
    <submittedName>
        <fullName evidence="6">Rhodanese-like domain-containing protein</fullName>
    </submittedName>
</protein>
<dbReference type="InterPro" id="IPR036873">
    <property type="entry name" value="Rhodanese-like_dom_sf"/>
</dbReference>
<dbReference type="SMART" id="SM00450">
    <property type="entry name" value="RHOD"/>
    <property type="match status" value="2"/>
</dbReference>
<reference evidence="6" key="1">
    <citation type="submission" date="2023-12" db="EMBL/GenBank/DDBJ databases">
        <title>Fervidustalea candida gen. nov., sp. nov., a novel member of the family Paenibacillaceae isolated from a geothermal area.</title>
        <authorList>
            <person name="Li W.-J."/>
            <person name="Jiao J.-Y."/>
            <person name="Chen Y."/>
        </authorList>
    </citation>
    <scope>NUCLEOTIDE SEQUENCE</scope>
    <source>
        <strain evidence="6">SYSU GA230002</strain>
    </source>
</reference>
<evidence type="ECO:0000313" key="6">
    <source>
        <dbReference type="EMBL" id="MEB3102043.1"/>
    </source>
</evidence>
<keyword evidence="1" id="KW-0479">Metal-binding</keyword>
<organism evidence="6 7">
    <name type="scientific">Ferviditalea candida</name>
    <dbReference type="NCBI Taxonomy" id="3108399"/>
    <lineage>
        <taxon>Bacteria</taxon>
        <taxon>Bacillati</taxon>
        <taxon>Bacillota</taxon>
        <taxon>Bacilli</taxon>
        <taxon>Bacillales</taxon>
        <taxon>Paenibacillaceae</taxon>
        <taxon>Ferviditalea</taxon>
    </lineage>
</organism>
<dbReference type="SUPFAM" id="SSF56281">
    <property type="entry name" value="Metallo-hydrolase/oxidoreductase"/>
    <property type="match status" value="1"/>
</dbReference>
<dbReference type="PANTHER" id="PTHR43084">
    <property type="entry name" value="PERSULFIDE DIOXYGENASE ETHE1"/>
    <property type="match status" value="1"/>
</dbReference>
<dbReference type="Gene3D" id="3.60.15.10">
    <property type="entry name" value="Ribonuclease Z/Hydroxyacylglutathione hydrolase-like"/>
    <property type="match status" value="1"/>
</dbReference>
<gene>
    <name evidence="6" type="ORF">VF724_10240</name>
</gene>
<sequence>MFLRYFYNEKLAHASYMFGCQAVGEAIVVDPSRDVEPYLKVAKAEGLKIVGTLETHLHADFVSGAREMADRVNSTLYISGEGGEGWRHEYVGDLNHRFLKDGETFKIGNLTIQAMHTPGHTPDSMSFILTDGAAADRPIGIFTGDFVFVGDVGRPDLGDRAVGLVGTADMLARLQYKSLQRFKELPDYLQVWPAHGAGSACGKALGAIPSSTVGYERLFNPALSYTDEDAFVEFLLDGQPEPPKYFSRMNPTNKKGPALMKDVRKPEANLSYQALLDAKAENGAMLVDTRSADQFSKGHIPGTINIPLNKSFTNWAGWLVDYERPLYLLIGQGRVDEAALDLYSIGIDNYAGYAELAALQQYEENGGALQTYQTTRPSEIAEKVLNGEVHVVDVRNDSERKEGYIPSSQHIMLGYLSDRYMEIPTDKPILVQCRSGARSAIAASILQAKGITNVINLLGGYDEWSKQGLPKEVMTAVV</sequence>
<evidence type="ECO:0000259" key="5">
    <source>
        <dbReference type="PROSITE" id="PS50206"/>
    </source>
</evidence>
<dbReference type="SUPFAM" id="SSF52821">
    <property type="entry name" value="Rhodanese/Cell cycle control phosphatase"/>
    <property type="match status" value="2"/>
</dbReference>
<dbReference type="InterPro" id="IPR051682">
    <property type="entry name" value="Mito_Persulfide_Diox"/>
</dbReference>
<dbReference type="PANTHER" id="PTHR43084:SF1">
    <property type="entry name" value="PERSULFIDE DIOXYGENASE ETHE1, MITOCHONDRIAL"/>
    <property type="match status" value="1"/>
</dbReference>
<proteinExistence type="predicted"/>
<dbReference type="CDD" id="cd07724">
    <property type="entry name" value="POD-like_MBL-fold"/>
    <property type="match status" value="1"/>
</dbReference>
<dbReference type="SMART" id="SM00849">
    <property type="entry name" value="Lactamase_B"/>
    <property type="match status" value="1"/>
</dbReference>
<keyword evidence="7" id="KW-1185">Reference proteome</keyword>
<dbReference type="InterPro" id="IPR044528">
    <property type="entry name" value="POD-like_MBL-fold"/>
</dbReference>
<evidence type="ECO:0000256" key="1">
    <source>
        <dbReference type="ARBA" id="ARBA00022723"/>
    </source>
</evidence>
<dbReference type="InterPro" id="IPR001763">
    <property type="entry name" value="Rhodanese-like_dom"/>
</dbReference>
<dbReference type="RefSeq" id="WP_371754161.1">
    <property type="nucleotide sequence ID" value="NZ_JAYJLD010000012.1"/>
</dbReference>
<accession>A0ABU5ZHR2</accession>
<dbReference type="InterPro" id="IPR036866">
    <property type="entry name" value="RibonucZ/Hydroxyglut_hydro"/>
</dbReference>
<dbReference type="CDD" id="cd00158">
    <property type="entry name" value="RHOD"/>
    <property type="match status" value="1"/>
</dbReference>
<evidence type="ECO:0000313" key="7">
    <source>
        <dbReference type="Proteomes" id="UP001310386"/>
    </source>
</evidence>
<dbReference type="Pfam" id="PF00753">
    <property type="entry name" value="Lactamase_B"/>
    <property type="match status" value="1"/>
</dbReference>
<name>A0ABU5ZHR2_9BACL</name>
<evidence type="ECO:0000256" key="4">
    <source>
        <dbReference type="ARBA" id="ARBA00048505"/>
    </source>
</evidence>
<comment type="catalytic activity">
    <reaction evidence="2">
        <text>3',5'-cyclic CMP + H2O = CMP + H(+)</text>
        <dbReference type="Rhea" id="RHEA:72675"/>
        <dbReference type="ChEBI" id="CHEBI:15377"/>
        <dbReference type="ChEBI" id="CHEBI:15378"/>
        <dbReference type="ChEBI" id="CHEBI:58003"/>
        <dbReference type="ChEBI" id="CHEBI:60377"/>
    </reaction>
    <physiologicalReaction direction="left-to-right" evidence="2">
        <dbReference type="Rhea" id="RHEA:72676"/>
    </physiologicalReaction>
</comment>
<comment type="function">
    <text evidence="3">Counteracts the endogenous Pycsar antiviral defense system. Phosphodiesterase that enables metal-dependent hydrolysis of host cyclic nucleotide Pycsar defense signals such as cCMP and cUMP.</text>
</comment>
<comment type="caution">
    <text evidence="6">The sequence shown here is derived from an EMBL/GenBank/DDBJ whole genome shotgun (WGS) entry which is preliminary data.</text>
</comment>
<dbReference type="Gene3D" id="3.40.250.10">
    <property type="entry name" value="Rhodanese-like domain"/>
    <property type="match status" value="2"/>
</dbReference>
<comment type="catalytic activity">
    <reaction evidence="4">
        <text>3',5'-cyclic UMP + H2O = UMP + H(+)</text>
        <dbReference type="Rhea" id="RHEA:70575"/>
        <dbReference type="ChEBI" id="CHEBI:15377"/>
        <dbReference type="ChEBI" id="CHEBI:15378"/>
        <dbReference type="ChEBI" id="CHEBI:57865"/>
        <dbReference type="ChEBI" id="CHEBI:184387"/>
    </reaction>
    <physiologicalReaction direction="left-to-right" evidence="4">
        <dbReference type="Rhea" id="RHEA:70576"/>
    </physiologicalReaction>
</comment>
<dbReference type="Pfam" id="PF00581">
    <property type="entry name" value="Rhodanese"/>
    <property type="match status" value="2"/>
</dbReference>
<feature type="domain" description="Rhodanese" evidence="5">
    <location>
        <begin position="280"/>
        <end position="310"/>
    </location>
</feature>
<feature type="domain" description="Rhodanese" evidence="5">
    <location>
        <begin position="385"/>
        <end position="473"/>
    </location>
</feature>
<dbReference type="EMBL" id="JAYJLD010000012">
    <property type="protein sequence ID" value="MEB3102043.1"/>
    <property type="molecule type" value="Genomic_DNA"/>
</dbReference>
<dbReference type="Proteomes" id="UP001310386">
    <property type="component" value="Unassembled WGS sequence"/>
</dbReference>
<dbReference type="InterPro" id="IPR001279">
    <property type="entry name" value="Metallo-B-lactamas"/>
</dbReference>
<evidence type="ECO:0000256" key="2">
    <source>
        <dbReference type="ARBA" id="ARBA00034221"/>
    </source>
</evidence>